<evidence type="ECO:0000256" key="3">
    <source>
        <dbReference type="ARBA" id="ARBA00022808"/>
    </source>
</evidence>
<feature type="cross-link" description="5-imidazolinone (Ala-Gly)" evidence="6">
    <location>
        <begin position="143"/>
        <end position="145"/>
    </location>
</feature>
<comment type="similarity">
    <text evidence="6 7">Belongs to the PAL/histidase family.</text>
</comment>
<evidence type="ECO:0000256" key="5">
    <source>
        <dbReference type="ARBA" id="ARBA00049269"/>
    </source>
</evidence>
<dbReference type="PANTHER" id="PTHR10362">
    <property type="entry name" value="HISTIDINE AMMONIA-LYASE"/>
    <property type="match status" value="1"/>
</dbReference>
<dbReference type="Gene3D" id="1.20.200.10">
    <property type="entry name" value="Fumarase/aspartase (Central domain)"/>
    <property type="match status" value="1"/>
</dbReference>
<accession>A0A1E3X5Y2</accession>
<evidence type="ECO:0000256" key="6">
    <source>
        <dbReference type="HAMAP-Rule" id="MF_00229"/>
    </source>
</evidence>
<dbReference type="GO" id="GO:0019556">
    <property type="term" value="P:L-histidine catabolic process to glutamate and formamide"/>
    <property type="evidence" value="ECO:0007669"/>
    <property type="project" value="UniProtKB-UniPathway"/>
</dbReference>
<sequence>MKKLIIDGENLKITQIEPIIRGNVKVSLGKNVKERVTSAQRTIKKAIDDKKVIYGVTTGFGALSEAFISKNKRKRLQKNIILSHSAGVGDRFDEEIVRAIMLLRINGLAKGNSGARFRTLKTLTEMLNKKVHPVIPEKGSVGASGDLAPLAHLALVLIGEGKAIYKNKLLSGKKAMKEAGIGLCELEEGEGLALINGTQVMTGIGALAVNDSIRLLKTADIAAGMSLEVLLGSNIELNEKIHRVRPHSGQIISADNLRRITEDSDIISSHEDCSRVQDAYSIRCCPQVHGASIDALNYVKNIIETEMNSATDNPLIFQDTGDIFNNGGNFHGQPIALAMDFLTIALSEIANISERRIERLVNPLLSGLPAFLINNPGLNSGLMIAQYTAASLVSENKTLSHPASVDSIPTSANKEDHVSMGTISARKCKQVLYNTENVVAIELLCAAQALDLFTNLKAGAGSKEAYGVIRKHIQHLEEDRIISNDIEMMYNLVHDGKIVSSVEKKVGALSL</sequence>
<dbReference type="NCBIfam" id="TIGR01225">
    <property type="entry name" value="hutH"/>
    <property type="match status" value="1"/>
</dbReference>
<feature type="modified residue" description="2,3-didehydroalanine (Ser)" evidence="6">
    <location>
        <position position="144"/>
    </location>
</feature>
<dbReference type="SUPFAM" id="SSF48557">
    <property type="entry name" value="L-aspartase-like"/>
    <property type="match status" value="1"/>
</dbReference>
<comment type="catalytic activity">
    <reaction evidence="5 6 8">
        <text>L-histidine = trans-urocanate + NH4(+)</text>
        <dbReference type="Rhea" id="RHEA:21232"/>
        <dbReference type="ChEBI" id="CHEBI:17771"/>
        <dbReference type="ChEBI" id="CHEBI:28938"/>
        <dbReference type="ChEBI" id="CHEBI:57595"/>
        <dbReference type="EC" id="4.3.1.3"/>
    </reaction>
</comment>
<dbReference type="InterPro" id="IPR022313">
    <property type="entry name" value="Phe/His_NH3-lyase_AS"/>
</dbReference>
<dbReference type="Pfam" id="PF00221">
    <property type="entry name" value="Lyase_aromatic"/>
    <property type="match status" value="1"/>
</dbReference>
<evidence type="ECO:0000256" key="1">
    <source>
        <dbReference type="ARBA" id="ARBA00005113"/>
    </source>
</evidence>
<comment type="pathway">
    <text evidence="1 6 8">Amino-acid degradation; L-histidine degradation into L-glutamate; N-formimidoyl-L-glutamate from L-histidine: step 1/3.</text>
</comment>
<dbReference type="FunFam" id="1.10.275.10:FF:000005">
    <property type="entry name" value="Histidine ammonia-lyase"/>
    <property type="match status" value="1"/>
</dbReference>
<evidence type="ECO:0000256" key="7">
    <source>
        <dbReference type="RuleBase" id="RU003954"/>
    </source>
</evidence>
<dbReference type="InterPro" id="IPR005921">
    <property type="entry name" value="HutH"/>
</dbReference>
<comment type="caution">
    <text evidence="10">The sequence shown here is derived from an EMBL/GenBank/DDBJ whole genome shotgun (WGS) entry which is preliminary data.</text>
</comment>
<evidence type="ECO:0000256" key="4">
    <source>
        <dbReference type="ARBA" id="ARBA00023239"/>
    </source>
</evidence>
<dbReference type="InterPro" id="IPR001106">
    <property type="entry name" value="Aromatic_Lyase"/>
</dbReference>
<reference evidence="10 11" key="1">
    <citation type="submission" date="2016-07" db="EMBL/GenBank/DDBJ databases">
        <title>Draft genome of Scalindua rubra, obtained from a brine-seawater interface in the Red Sea, sheds light on salt adaptation in anammox bacteria.</title>
        <authorList>
            <person name="Speth D.R."/>
            <person name="Lagkouvardos I."/>
            <person name="Wang Y."/>
            <person name="Qian P.-Y."/>
            <person name="Dutilh B.E."/>
            <person name="Jetten M.S."/>
        </authorList>
    </citation>
    <scope>NUCLEOTIDE SEQUENCE [LARGE SCALE GENOMIC DNA]</scope>
    <source>
        <strain evidence="10">BSI-1</strain>
    </source>
</reference>
<gene>
    <name evidence="6 10" type="primary">hutH</name>
    <name evidence="10" type="ORF">SCARUB_03844</name>
</gene>
<dbReference type="GO" id="GO:0019557">
    <property type="term" value="P:L-histidine catabolic process to glutamate and formate"/>
    <property type="evidence" value="ECO:0007669"/>
    <property type="project" value="UniProtKB-UniPathway"/>
</dbReference>
<dbReference type="InterPro" id="IPR024083">
    <property type="entry name" value="Fumarase/histidase_N"/>
</dbReference>
<evidence type="ECO:0000313" key="11">
    <source>
        <dbReference type="Proteomes" id="UP000094056"/>
    </source>
</evidence>
<dbReference type="NCBIfam" id="NF006871">
    <property type="entry name" value="PRK09367.1"/>
    <property type="match status" value="1"/>
</dbReference>
<dbReference type="Proteomes" id="UP000094056">
    <property type="component" value="Unassembled WGS sequence"/>
</dbReference>
<dbReference type="PROSITE" id="PS00488">
    <property type="entry name" value="PAL_HISTIDASE"/>
    <property type="match status" value="1"/>
</dbReference>
<dbReference type="EMBL" id="MAYW01000150">
    <property type="protein sequence ID" value="ODS31038.1"/>
    <property type="molecule type" value="Genomic_DNA"/>
</dbReference>
<comment type="subcellular location">
    <subcellularLocation>
        <location evidence="6 9">Cytoplasm</location>
    </subcellularLocation>
</comment>
<name>A0A1E3X5Y2_9BACT</name>
<evidence type="ECO:0000256" key="9">
    <source>
        <dbReference type="RuleBase" id="RU004480"/>
    </source>
</evidence>
<dbReference type="EC" id="4.3.1.3" evidence="2 6"/>
<keyword evidence="3 6" id="KW-0369">Histidine metabolism</keyword>
<dbReference type="FunFam" id="1.20.200.10:FF:000003">
    <property type="entry name" value="Histidine ammonia-lyase"/>
    <property type="match status" value="1"/>
</dbReference>
<dbReference type="HAMAP" id="MF_00229">
    <property type="entry name" value="His_ammonia_lyase"/>
    <property type="match status" value="1"/>
</dbReference>
<evidence type="ECO:0000256" key="8">
    <source>
        <dbReference type="RuleBase" id="RU004479"/>
    </source>
</evidence>
<protein>
    <recommendedName>
        <fullName evidence="2 6">Histidine ammonia-lyase</fullName>
        <shortName evidence="6">Histidase</shortName>
        <ecNumber evidence="2 6">4.3.1.3</ecNumber>
    </recommendedName>
</protein>
<dbReference type="GO" id="GO:0004397">
    <property type="term" value="F:histidine ammonia-lyase activity"/>
    <property type="evidence" value="ECO:0007669"/>
    <property type="project" value="UniProtKB-UniRule"/>
</dbReference>
<dbReference type="CDD" id="cd00332">
    <property type="entry name" value="PAL-HAL"/>
    <property type="match status" value="1"/>
</dbReference>
<keyword evidence="6" id="KW-0963">Cytoplasm</keyword>
<proteinExistence type="inferred from homology"/>
<dbReference type="PATRIC" id="fig|1872076.5.peg.4583"/>
<dbReference type="InterPro" id="IPR008948">
    <property type="entry name" value="L-Aspartase-like"/>
</dbReference>
<dbReference type="GO" id="GO:0005737">
    <property type="term" value="C:cytoplasm"/>
    <property type="evidence" value="ECO:0007669"/>
    <property type="project" value="UniProtKB-SubCell"/>
</dbReference>
<dbReference type="Gene3D" id="1.10.275.10">
    <property type="entry name" value="Fumarase/aspartase (N-terminal domain)"/>
    <property type="match status" value="1"/>
</dbReference>
<evidence type="ECO:0000256" key="2">
    <source>
        <dbReference type="ARBA" id="ARBA00012994"/>
    </source>
</evidence>
<comment type="PTM">
    <text evidence="6">Contains an active site 4-methylidene-imidazol-5-one (MIO), which is formed autocatalytically by cyclization and dehydration of residues Ala-Ser-Gly.</text>
</comment>
<keyword evidence="4 6" id="KW-0456">Lyase</keyword>
<evidence type="ECO:0000313" key="10">
    <source>
        <dbReference type="EMBL" id="ODS31038.1"/>
    </source>
</evidence>
<dbReference type="UniPathway" id="UPA00379">
    <property type="reaction ID" value="UER00549"/>
</dbReference>
<dbReference type="AlphaFoldDB" id="A0A1E3X5Y2"/>
<organism evidence="10 11">
    <name type="scientific">Candidatus Scalindua rubra</name>
    <dbReference type="NCBI Taxonomy" id="1872076"/>
    <lineage>
        <taxon>Bacteria</taxon>
        <taxon>Pseudomonadati</taxon>
        <taxon>Planctomycetota</taxon>
        <taxon>Candidatus Brocadiia</taxon>
        <taxon>Candidatus Brocadiales</taxon>
        <taxon>Candidatus Scalinduaceae</taxon>
        <taxon>Candidatus Scalindua</taxon>
    </lineage>
</organism>